<organism evidence="1 2">
    <name type="scientific">Portunus trituberculatus</name>
    <name type="common">Swimming crab</name>
    <name type="synonym">Neptunus trituberculatus</name>
    <dbReference type="NCBI Taxonomy" id="210409"/>
    <lineage>
        <taxon>Eukaryota</taxon>
        <taxon>Metazoa</taxon>
        <taxon>Ecdysozoa</taxon>
        <taxon>Arthropoda</taxon>
        <taxon>Crustacea</taxon>
        <taxon>Multicrustacea</taxon>
        <taxon>Malacostraca</taxon>
        <taxon>Eumalacostraca</taxon>
        <taxon>Eucarida</taxon>
        <taxon>Decapoda</taxon>
        <taxon>Pleocyemata</taxon>
        <taxon>Brachyura</taxon>
        <taxon>Eubrachyura</taxon>
        <taxon>Portunoidea</taxon>
        <taxon>Portunidae</taxon>
        <taxon>Portuninae</taxon>
        <taxon>Portunus</taxon>
    </lineage>
</organism>
<keyword evidence="2" id="KW-1185">Reference proteome</keyword>
<evidence type="ECO:0000313" key="1">
    <source>
        <dbReference type="EMBL" id="MPD03282.1"/>
    </source>
</evidence>
<protein>
    <submittedName>
        <fullName evidence="1">Uncharacterized protein</fullName>
    </submittedName>
</protein>
<dbReference type="Proteomes" id="UP000324222">
    <property type="component" value="Unassembled WGS sequence"/>
</dbReference>
<name>A0A5B7JYX5_PORTR</name>
<comment type="caution">
    <text evidence="1">The sequence shown here is derived from an EMBL/GenBank/DDBJ whole genome shotgun (WGS) entry which is preliminary data.</text>
</comment>
<proteinExistence type="predicted"/>
<accession>A0A5B7JYX5</accession>
<dbReference type="AlphaFoldDB" id="A0A5B7JYX5"/>
<sequence length="60" mass="6819">MVVVVVEWKASDDRGRSNHGVYALLLSSRGSHPAMAMWKAREPCTRFLFRREEGKEGKKG</sequence>
<dbReference type="EMBL" id="VSRR010135491">
    <property type="protein sequence ID" value="MPD03282.1"/>
    <property type="molecule type" value="Genomic_DNA"/>
</dbReference>
<reference evidence="1 2" key="1">
    <citation type="submission" date="2019-05" db="EMBL/GenBank/DDBJ databases">
        <title>Another draft genome of Portunus trituberculatus and its Hox gene families provides insights of decapod evolution.</title>
        <authorList>
            <person name="Jeong J.-H."/>
            <person name="Song I."/>
            <person name="Kim S."/>
            <person name="Choi T."/>
            <person name="Kim D."/>
            <person name="Ryu S."/>
            <person name="Kim W."/>
        </authorList>
    </citation>
    <scope>NUCLEOTIDE SEQUENCE [LARGE SCALE GENOMIC DNA]</scope>
    <source>
        <tissue evidence="1">Muscle</tissue>
    </source>
</reference>
<evidence type="ECO:0000313" key="2">
    <source>
        <dbReference type="Proteomes" id="UP000324222"/>
    </source>
</evidence>
<gene>
    <name evidence="1" type="ORF">E2C01_098911</name>
</gene>